<comment type="caution">
    <text evidence="1">The sequence shown here is derived from an EMBL/GenBank/DDBJ whole genome shotgun (WGS) entry which is preliminary data.</text>
</comment>
<accession>A0AC61QJH0</accession>
<name>A0AC61QJH0_9BACT</name>
<organism evidence="1 2">
    <name type="scientific">Candidatus Syntrophosphaera thermopropionivorans</name>
    <dbReference type="NCBI Taxonomy" id="2593015"/>
    <lineage>
        <taxon>Bacteria</taxon>
        <taxon>Pseudomonadati</taxon>
        <taxon>Candidatus Cloacimonadota</taxon>
        <taxon>Candidatus Cloacimonadia</taxon>
        <taxon>Candidatus Cloacimonadales</taxon>
        <taxon>Candidatus Cloacimonadaceae</taxon>
        <taxon>Candidatus Syntrophosphaera</taxon>
    </lineage>
</organism>
<keyword evidence="2" id="KW-1185">Reference proteome</keyword>
<reference evidence="1" key="1">
    <citation type="submission" date="2019-03" db="EMBL/GenBank/DDBJ databases">
        <title>Candidatus Syntrophosphaera thermopropionivorans: a novel player in syntrophic propionate oxidation during anaerobic digestion.</title>
        <authorList>
            <person name="Dyksma S."/>
        </authorList>
    </citation>
    <scope>NUCLEOTIDE SEQUENCE</scope>
    <source>
        <strain evidence="1">W5</strain>
    </source>
</reference>
<proteinExistence type="predicted"/>
<dbReference type="EMBL" id="SMOG01000007">
    <property type="protein sequence ID" value="TDF73254.1"/>
    <property type="molecule type" value="Genomic_DNA"/>
</dbReference>
<evidence type="ECO:0000313" key="2">
    <source>
        <dbReference type="Proteomes" id="UP000294588"/>
    </source>
</evidence>
<protein>
    <submittedName>
        <fullName evidence="1">Uncharacterized protein</fullName>
    </submittedName>
</protein>
<evidence type="ECO:0000313" key="1">
    <source>
        <dbReference type="EMBL" id="TDF73254.1"/>
    </source>
</evidence>
<sequence>MLTIQSKFDSYPQSMCEYRASKDGRYGWFLCTTHQENNVVLEEIQAEIKLEILNANVLDISKLEVENWMQHFFSELHWKLHGRFLKTDLREKGISLFFAVLFDCDLYFVQFGRVFCALTKGKKLETIGKNWKNYHIQSLNELNLLGWSEGDIKVKTYKCHIPENENFIVLPGNIASQIFNEKTDVQSIIPLIETHSASPGAMWLILKNTPLLHKPPKRKLTRLEITTLLLLLGTVLAIIYMIFGNRIIDVMLHRTEKEVETTQIKASTVILENLGKVVNAPARSIELQPDWNAELPYEITAPPAFDQQKLYLVSANNLYVYQLKTRSPLWQKALEDSILSIHPTPFGLELYLSNNKMIAIDEKGNLKWTLTLAANVESSPHLDLIVITPKKDRRIDRSITVVPLERGISVLDSQQGLVMSELLLKEKLLYLSDYDDYNNCFYAIVGNKLVCIKLNVVN</sequence>
<gene>
    <name evidence="1" type="ORF">E0946_03525</name>
</gene>
<dbReference type="Proteomes" id="UP000294588">
    <property type="component" value="Unassembled WGS sequence"/>
</dbReference>